<accession>A0A4U9HMU1</accession>
<proteinExistence type="predicted"/>
<gene>
    <name evidence="1" type="ORF">NCTC12971_04116</name>
</gene>
<evidence type="ECO:0000313" key="2">
    <source>
        <dbReference type="Proteomes" id="UP000307968"/>
    </source>
</evidence>
<reference evidence="1 2" key="1">
    <citation type="submission" date="2019-05" db="EMBL/GenBank/DDBJ databases">
        <authorList>
            <consortium name="Pathogen Informatics"/>
        </authorList>
    </citation>
    <scope>NUCLEOTIDE SEQUENCE [LARGE SCALE GENOMIC DNA]</scope>
    <source>
        <strain evidence="1 2">NCTC12971</strain>
    </source>
</reference>
<dbReference type="AlphaFoldDB" id="A0A4U9HMU1"/>
<evidence type="ECO:0000313" key="1">
    <source>
        <dbReference type="EMBL" id="VTP65507.1"/>
    </source>
</evidence>
<sequence>MRFLPDRFTLTLLATVLLASFLPARAWRSAG</sequence>
<protein>
    <submittedName>
        <fullName evidence="1">Uncharacterized protein</fullName>
    </submittedName>
</protein>
<name>A0A4U9HMU1_SERRU</name>
<organism evidence="1 2">
    <name type="scientific">Serratia rubidaea</name>
    <name type="common">Serratia marinorubra</name>
    <dbReference type="NCBI Taxonomy" id="61652"/>
    <lineage>
        <taxon>Bacteria</taxon>
        <taxon>Pseudomonadati</taxon>
        <taxon>Pseudomonadota</taxon>
        <taxon>Gammaproteobacteria</taxon>
        <taxon>Enterobacterales</taxon>
        <taxon>Yersiniaceae</taxon>
        <taxon>Serratia</taxon>
    </lineage>
</organism>
<dbReference type="Proteomes" id="UP000307968">
    <property type="component" value="Chromosome"/>
</dbReference>
<dbReference type="EMBL" id="LR590463">
    <property type="protein sequence ID" value="VTP65507.1"/>
    <property type="molecule type" value="Genomic_DNA"/>
</dbReference>